<protein>
    <submittedName>
        <fullName evidence="1">DNA-directed RNA polymerase subunit beta</fullName>
    </submittedName>
</protein>
<dbReference type="GO" id="GO:0000428">
    <property type="term" value="C:DNA-directed RNA polymerase complex"/>
    <property type="evidence" value="ECO:0007669"/>
    <property type="project" value="UniProtKB-KW"/>
</dbReference>
<evidence type="ECO:0000313" key="1">
    <source>
        <dbReference type="EMBL" id="MBX31689.1"/>
    </source>
</evidence>
<dbReference type="AlphaFoldDB" id="A0A2P2MN90"/>
<keyword evidence="1" id="KW-0804">Transcription</keyword>
<proteinExistence type="predicted"/>
<dbReference type="EMBL" id="GGEC01051205">
    <property type="protein sequence ID" value="MBX31689.1"/>
    <property type="molecule type" value="Transcribed_RNA"/>
</dbReference>
<reference evidence="1" key="1">
    <citation type="submission" date="2018-02" db="EMBL/GenBank/DDBJ databases">
        <title>Rhizophora mucronata_Transcriptome.</title>
        <authorList>
            <person name="Meera S.P."/>
            <person name="Sreeshan A."/>
            <person name="Augustine A."/>
        </authorList>
    </citation>
    <scope>NUCLEOTIDE SEQUENCE</scope>
    <source>
        <tissue evidence="1">Leaf</tissue>
    </source>
</reference>
<organism evidence="1">
    <name type="scientific">Rhizophora mucronata</name>
    <name type="common">Asiatic mangrove</name>
    <dbReference type="NCBI Taxonomy" id="61149"/>
    <lineage>
        <taxon>Eukaryota</taxon>
        <taxon>Viridiplantae</taxon>
        <taxon>Streptophyta</taxon>
        <taxon>Embryophyta</taxon>
        <taxon>Tracheophyta</taxon>
        <taxon>Spermatophyta</taxon>
        <taxon>Magnoliopsida</taxon>
        <taxon>eudicotyledons</taxon>
        <taxon>Gunneridae</taxon>
        <taxon>Pentapetalae</taxon>
        <taxon>rosids</taxon>
        <taxon>fabids</taxon>
        <taxon>Malpighiales</taxon>
        <taxon>Rhizophoraceae</taxon>
        <taxon>Rhizophora</taxon>
    </lineage>
</organism>
<name>A0A2P2MN90_RHIMU</name>
<sequence>MFIIRGELHYILAVRVAIPLSLVELHVEQDVVTSLVNPPVASYPLSFIAVAFEHH</sequence>
<accession>A0A2P2MN90</accession>
<keyword evidence="1" id="KW-0240">DNA-directed RNA polymerase</keyword>